<sequence length="229" mass="25467">MGSSVGKLRFWRPKRKIASWKVLFRFGGIKAILDRREPGKDTYRLLPRSVLEALHEHIAELCWESASSVSGGQIPRLPRTINALHLIHVASRAAARETRVSQRHVAAHQLKRHGPSGFRPVKPFVYKRGDGSSSSSPLSFLPSPTLCLSDLCAAARRRSVFLRGSLAPQLQGSSIAHLRPPPFRGFTIFDDLPLGALHRRSPPKRFPQANSCRTAAKIFRRPSKIFASA</sequence>
<evidence type="ECO:0000313" key="2">
    <source>
        <dbReference type="Proteomes" id="UP001231189"/>
    </source>
</evidence>
<gene>
    <name evidence="1" type="ORF">QYE76_047098</name>
</gene>
<organism evidence="1 2">
    <name type="scientific">Lolium multiflorum</name>
    <name type="common">Italian ryegrass</name>
    <name type="synonym">Lolium perenne subsp. multiflorum</name>
    <dbReference type="NCBI Taxonomy" id="4521"/>
    <lineage>
        <taxon>Eukaryota</taxon>
        <taxon>Viridiplantae</taxon>
        <taxon>Streptophyta</taxon>
        <taxon>Embryophyta</taxon>
        <taxon>Tracheophyta</taxon>
        <taxon>Spermatophyta</taxon>
        <taxon>Magnoliopsida</taxon>
        <taxon>Liliopsida</taxon>
        <taxon>Poales</taxon>
        <taxon>Poaceae</taxon>
        <taxon>BOP clade</taxon>
        <taxon>Pooideae</taxon>
        <taxon>Poodae</taxon>
        <taxon>Poeae</taxon>
        <taxon>Poeae Chloroplast Group 2 (Poeae type)</taxon>
        <taxon>Loliodinae</taxon>
        <taxon>Loliinae</taxon>
        <taxon>Lolium</taxon>
    </lineage>
</organism>
<keyword evidence="2" id="KW-1185">Reference proteome</keyword>
<proteinExistence type="predicted"/>
<reference evidence="1" key="1">
    <citation type="submission" date="2023-07" db="EMBL/GenBank/DDBJ databases">
        <title>A chromosome-level genome assembly of Lolium multiflorum.</title>
        <authorList>
            <person name="Chen Y."/>
            <person name="Copetti D."/>
            <person name="Kolliker R."/>
            <person name="Studer B."/>
        </authorList>
    </citation>
    <scope>NUCLEOTIDE SEQUENCE</scope>
    <source>
        <strain evidence="1">02402/16</strain>
        <tissue evidence="1">Leaf</tissue>
    </source>
</reference>
<dbReference type="EMBL" id="JAUUTY010000002">
    <property type="protein sequence ID" value="KAK1686250.1"/>
    <property type="molecule type" value="Genomic_DNA"/>
</dbReference>
<dbReference type="AlphaFoldDB" id="A0AAD8WZA0"/>
<evidence type="ECO:0000313" key="1">
    <source>
        <dbReference type="EMBL" id="KAK1686250.1"/>
    </source>
</evidence>
<comment type="caution">
    <text evidence="1">The sequence shown here is derived from an EMBL/GenBank/DDBJ whole genome shotgun (WGS) entry which is preliminary data.</text>
</comment>
<dbReference type="Proteomes" id="UP001231189">
    <property type="component" value="Unassembled WGS sequence"/>
</dbReference>
<accession>A0AAD8WZA0</accession>
<protein>
    <submittedName>
        <fullName evidence="1">Uncharacterized protein</fullName>
    </submittedName>
</protein>
<name>A0AAD8WZA0_LOLMU</name>